<organism evidence="1 2">
    <name type="scientific">Dipteronia sinensis</name>
    <dbReference type="NCBI Taxonomy" id="43782"/>
    <lineage>
        <taxon>Eukaryota</taxon>
        <taxon>Viridiplantae</taxon>
        <taxon>Streptophyta</taxon>
        <taxon>Embryophyta</taxon>
        <taxon>Tracheophyta</taxon>
        <taxon>Spermatophyta</taxon>
        <taxon>Magnoliopsida</taxon>
        <taxon>eudicotyledons</taxon>
        <taxon>Gunneridae</taxon>
        <taxon>Pentapetalae</taxon>
        <taxon>rosids</taxon>
        <taxon>malvids</taxon>
        <taxon>Sapindales</taxon>
        <taxon>Sapindaceae</taxon>
        <taxon>Hippocastanoideae</taxon>
        <taxon>Acereae</taxon>
        <taxon>Dipteronia</taxon>
    </lineage>
</organism>
<sequence>MLTSVSNKNRVLNSYFRVLRIEAFRSSNICDFICFLGSLDLKFELEHVSTKARVGDGGGLGIAGGVDSQAPCYDINYSEVDVDETILSGVEAYGEVYLDKWRSIEVSAKTLDPP</sequence>
<evidence type="ECO:0000313" key="1">
    <source>
        <dbReference type="EMBL" id="KAK3194827.1"/>
    </source>
</evidence>
<accession>A0AAD9ZX32</accession>
<dbReference type="AlphaFoldDB" id="A0AAD9ZX32"/>
<gene>
    <name evidence="1" type="ORF">Dsin_026137</name>
</gene>
<keyword evidence="2" id="KW-1185">Reference proteome</keyword>
<dbReference type="EMBL" id="JANJYJ010000008">
    <property type="protein sequence ID" value="KAK3194827.1"/>
    <property type="molecule type" value="Genomic_DNA"/>
</dbReference>
<proteinExistence type="predicted"/>
<reference evidence="1" key="1">
    <citation type="journal article" date="2023" name="Plant J.">
        <title>Genome sequences and population genomics provide insights into the demographic history, inbreeding, and mutation load of two 'living fossil' tree species of Dipteronia.</title>
        <authorList>
            <person name="Feng Y."/>
            <person name="Comes H.P."/>
            <person name="Chen J."/>
            <person name="Zhu S."/>
            <person name="Lu R."/>
            <person name="Zhang X."/>
            <person name="Li P."/>
            <person name="Qiu J."/>
            <person name="Olsen K.M."/>
            <person name="Qiu Y."/>
        </authorList>
    </citation>
    <scope>NUCLEOTIDE SEQUENCE</scope>
    <source>
        <strain evidence="1">NBL</strain>
    </source>
</reference>
<name>A0AAD9ZX32_9ROSI</name>
<comment type="caution">
    <text evidence="1">The sequence shown here is derived from an EMBL/GenBank/DDBJ whole genome shotgun (WGS) entry which is preliminary data.</text>
</comment>
<protein>
    <submittedName>
        <fullName evidence="1">Uncharacterized protein</fullName>
    </submittedName>
</protein>
<evidence type="ECO:0000313" key="2">
    <source>
        <dbReference type="Proteomes" id="UP001281410"/>
    </source>
</evidence>
<dbReference type="Proteomes" id="UP001281410">
    <property type="component" value="Unassembled WGS sequence"/>
</dbReference>